<sequence>MYAATRTTAIAEVTKAYRSTIATSLASSTIKTTTRSMSAFSHMSDNDPEVLEKEKQKNLSKKDKEWNEKLASHSEASVKADKEHEKPIKNLQSETVEQLKKKESEDQ</sequence>
<feature type="compositionally biased region" description="Basic and acidic residues" evidence="1">
    <location>
        <begin position="97"/>
        <end position="107"/>
    </location>
</feature>
<evidence type="ECO:0000256" key="1">
    <source>
        <dbReference type="SAM" id="MobiDB-lite"/>
    </source>
</evidence>
<feature type="region of interest" description="Disordered" evidence="1">
    <location>
        <begin position="39"/>
        <end position="107"/>
    </location>
</feature>
<evidence type="ECO:0000313" key="2">
    <source>
        <dbReference type="EMBL" id="OBZ87385.1"/>
    </source>
</evidence>
<reference evidence="2 3" key="1">
    <citation type="submission" date="2016-03" db="EMBL/GenBank/DDBJ databases">
        <title>Choanephora cucurbitarum.</title>
        <authorList>
            <person name="Min B."/>
            <person name="Park H."/>
            <person name="Park J.-H."/>
            <person name="Shin H.-D."/>
            <person name="Choi I.-G."/>
        </authorList>
    </citation>
    <scope>NUCLEOTIDE SEQUENCE [LARGE SCALE GENOMIC DNA]</scope>
    <source>
        <strain evidence="2 3">KUS-F28377</strain>
    </source>
</reference>
<accession>A0A1C7NE52</accession>
<evidence type="ECO:0000313" key="3">
    <source>
        <dbReference type="Proteomes" id="UP000093000"/>
    </source>
</evidence>
<comment type="caution">
    <text evidence="2">The sequence shown here is derived from an EMBL/GenBank/DDBJ whole genome shotgun (WGS) entry which is preliminary data.</text>
</comment>
<keyword evidence="3" id="KW-1185">Reference proteome</keyword>
<dbReference type="Proteomes" id="UP000093000">
    <property type="component" value="Unassembled WGS sequence"/>
</dbReference>
<protein>
    <submittedName>
        <fullName evidence="2">Uncharacterized protein</fullName>
    </submittedName>
</protein>
<organism evidence="2 3">
    <name type="scientific">Choanephora cucurbitarum</name>
    <dbReference type="NCBI Taxonomy" id="101091"/>
    <lineage>
        <taxon>Eukaryota</taxon>
        <taxon>Fungi</taxon>
        <taxon>Fungi incertae sedis</taxon>
        <taxon>Mucoromycota</taxon>
        <taxon>Mucoromycotina</taxon>
        <taxon>Mucoromycetes</taxon>
        <taxon>Mucorales</taxon>
        <taxon>Mucorineae</taxon>
        <taxon>Choanephoraceae</taxon>
        <taxon>Choanephoroideae</taxon>
        <taxon>Choanephora</taxon>
    </lineage>
</organism>
<dbReference type="OrthoDB" id="529205at2759"/>
<name>A0A1C7NE52_9FUNG</name>
<gene>
    <name evidence="2" type="ORF">A0J61_04563</name>
</gene>
<dbReference type="InParanoid" id="A0A1C7NE52"/>
<feature type="compositionally biased region" description="Basic and acidic residues" evidence="1">
    <location>
        <begin position="50"/>
        <end position="88"/>
    </location>
</feature>
<dbReference type="EMBL" id="LUGH01000226">
    <property type="protein sequence ID" value="OBZ87385.1"/>
    <property type="molecule type" value="Genomic_DNA"/>
</dbReference>
<proteinExistence type="predicted"/>
<dbReference type="AlphaFoldDB" id="A0A1C7NE52"/>